<dbReference type="Pfam" id="PF07584">
    <property type="entry name" value="BatA"/>
    <property type="match status" value="1"/>
</dbReference>
<dbReference type="InterPro" id="IPR013783">
    <property type="entry name" value="Ig-like_fold"/>
</dbReference>
<dbReference type="PANTHER" id="PTHR37464:SF1">
    <property type="entry name" value="BLL2463 PROTEIN"/>
    <property type="match status" value="1"/>
</dbReference>
<dbReference type="SUPFAM" id="SSF52317">
    <property type="entry name" value="Class I glutamine amidotransferase-like"/>
    <property type="match status" value="1"/>
</dbReference>
<gene>
    <name evidence="5" type="ORF">K239x_49420</name>
</gene>
<dbReference type="EMBL" id="CP036526">
    <property type="protein sequence ID" value="QDT12927.1"/>
    <property type="molecule type" value="Genomic_DNA"/>
</dbReference>
<protein>
    <recommendedName>
        <fullName evidence="7">VWFA domain-containing protein</fullName>
    </recommendedName>
</protein>
<proteinExistence type="predicted"/>
<dbReference type="Proteomes" id="UP000319817">
    <property type="component" value="Chromosome"/>
</dbReference>
<keyword evidence="2" id="KW-0472">Membrane</keyword>
<dbReference type="InterPro" id="IPR029062">
    <property type="entry name" value="Class_I_gatase-like"/>
</dbReference>
<feature type="region of interest" description="Disordered" evidence="1">
    <location>
        <begin position="772"/>
        <end position="797"/>
    </location>
</feature>
<feature type="compositionally biased region" description="Polar residues" evidence="1">
    <location>
        <begin position="774"/>
        <end position="787"/>
    </location>
</feature>
<evidence type="ECO:0000259" key="4">
    <source>
        <dbReference type="Pfam" id="PF13519"/>
    </source>
</evidence>
<reference evidence="5 6" key="1">
    <citation type="submission" date="2019-02" db="EMBL/GenBank/DDBJ databases">
        <title>Deep-cultivation of Planctomycetes and their phenomic and genomic characterization uncovers novel biology.</title>
        <authorList>
            <person name="Wiegand S."/>
            <person name="Jogler M."/>
            <person name="Boedeker C."/>
            <person name="Pinto D."/>
            <person name="Vollmers J."/>
            <person name="Rivas-Marin E."/>
            <person name="Kohn T."/>
            <person name="Peeters S.H."/>
            <person name="Heuer A."/>
            <person name="Rast P."/>
            <person name="Oberbeckmann S."/>
            <person name="Bunk B."/>
            <person name="Jeske O."/>
            <person name="Meyerdierks A."/>
            <person name="Storesund J.E."/>
            <person name="Kallscheuer N."/>
            <person name="Luecker S."/>
            <person name="Lage O.M."/>
            <person name="Pohl T."/>
            <person name="Merkel B.J."/>
            <person name="Hornburger P."/>
            <person name="Mueller R.-W."/>
            <person name="Bruemmer F."/>
            <person name="Labrenz M."/>
            <person name="Spormann A.M."/>
            <person name="Op den Camp H."/>
            <person name="Overmann J."/>
            <person name="Amann R."/>
            <person name="Jetten M.S.M."/>
            <person name="Mascher T."/>
            <person name="Medema M.H."/>
            <person name="Devos D.P."/>
            <person name="Kaster A.-K."/>
            <person name="Ovreas L."/>
            <person name="Rohde M."/>
            <person name="Galperin M.Y."/>
            <person name="Jogler C."/>
        </authorList>
    </citation>
    <scope>NUCLEOTIDE SEQUENCE [LARGE SCALE GENOMIC DNA]</scope>
    <source>
        <strain evidence="5 6">K23_9</strain>
    </source>
</reference>
<dbReference type="InterPro" id="IPR011933">
    <property type="entry name" value="Double_TM_dom"/>
</dbReference>
<evidence type="ECO:0000259" key="3">
    <source>
        <dbReference type="Pfam" id="PF07584"/>
    </source>
</evidence>
<evidence type="ECO:0008006" key="7">
    <source>
        <dbReference type="Google" id="ProtNLM"/>
    </source>
</evidence>
<dbReference type="InterPro" id="IPR002035">
    <property type="entry name" value="VWF_A"/>
</dbReference>
<name>A0A517P0N3_9BACT</name>
<evidence type="ECO:0000313" key="6">
    <source>
        <dbReference type="Proteomes" id="UP000319817"/>
    </source>
</evidence>
<feature type="transmembrane region" description="Helical" evidence="2">
    <location>
        <begin position="717"/>
        <end position="740"/>
    </location>
</feature>
<dbReference type="Gene3D" id="3.40.50.410">
    <property type="entry name" value="von Willebrand factor, type A domain"/>
    <property type="match status" value="1"/>
</dbReference>
<organism evidence="5 6">
    <name type="scientific">Stieleria marina</name>
    <dbReference type="NCBI Taxonomy" id="1930275"/>
    <lineage>
        <taxon>Bacteria</taxon>
        <taxon>Pseudomonadati</taxon>
        <taxon>Planctomycetota</taxon>
        <taxon>Planctomycetia</taxon>
        <taxon>Pirellulales</taxon>
        <taxon>Pirellulaceae</taxon>
        <taxon>Stieleria</taxon>
    </lineage>
</organism>
<feature type="domain" description="Aerotolerance regulator N-terminal" evidence="3">
    <location>
        <begin position="1"/>
        <end position="76"/>
    </location>
</feature>
<dbReference type="Gene3D" id="2.60.40.10">
    <property type="entry name" value="Immunoglobulins"/>
    <property type="match status" value="1"/>
</dbReference>
<evidence type="ECO:0000313" key="5">
    <source>
        <dbReference type="EMBL" id="QDT12927.1"/>
    </source>
</evidence>
<dbReference type="InterPro" id="IPR024163">
    <property type="entry name" value="Aerotolerance_reg_N"/>
</dbReference>
<dbReference type="RefSeq" id="WP_145420743.1">
    <property type="nucleotide sequence ID" value="NZ_CP036526.1"/>
</dbReference>
<dbReference type="CDD" id="cd03143">
    <property type="entry name" value="A4_beta-galactosidase_middle_domain"/>
    <property type="match status" value="1"/>
</dbReference>
<keyword evidence="2" id="KW-0812">Transmembrane</keyword>
<evidence type="ECO:0000256" key="1">
    <source>
        <dbReference type="SAM" id="MobiDB-lite"/>
    </source>
</evidence>
<dbReference type="AlphaFoldDB" id="A0A517P0N3"/>
<dbReference type="PANTHER" id="PTHR37464">
    <property type="entry name" value="BLL2463 PROTEIN"/>
    <property type="match status" value="1"/>
</dbReference>
<sequence length="797" mass="86310">MSFLGIAFLFALPLAAAPLLLHLLDRRRNVPIEWGAMEFLVAASTRQTSARRLKQWTLLLLRVLAIAALIFSLARPLIPSGWLGSSERRETIFVIDNSMSTGRSNGDQTLMQAILKRSQTELERLAPGDRVRVLTTAPYPIWRGSRSTRNSGLRIDPSTINSIAQDFQSITPTQGRSDLLAGLMAAVQAEPEATTRGRRIVLLTDNQAADWRLGDTEGWNGFRESLSKPVIDTELEIIQVTGDKLSRGNVAVDEVRSRRTRIGVDEPITLTATVRNHHGLSVAAGRSVDWTIDGGIQHDSFVDPIEPGASQETSWTHSFDTPGVHRIAAQIVGDDDLAADDVASVVIEVVDEVPVLIVESESRLADTQQDSFFLRAALGWLDEQPTAGRAVYAPTVVGSDRISSTDLRPYHVVIVPNLTQLDRESLKSLSQFVSDGGGLWVALGPRTDVDEFNLQWFAGGSGLSPVALDRIVTESATTSANAETDAETDTRPAVTINPFGSDHPAVAQIADNQQLDLGEVAVFERFRFLIDESDHQTSVLLTLSNGDAIVVEQLLGKGRVFVSAIPLRLQWSDLARSQSFVVMARDWIDYLSQPRATHFNLQPGDPLVYHPLADQVGQSDGSVSGMLTNPENESIELAADGFGDVALRTSRTSLPGAYRLETSLAGDVIPFEVARDIQESDLSPLKRTEQVKLSELVGVKLAAGNSAVSTATPQDPLWPYLLIGLITLITLELLLSGVLARERFGVSGLSAGGSAEDVEFAIAETKFPVVGKQFQGSSGPVTPANTDRSSDEIEVTA</sequence>
<accession>A0A517P0N3</accession>
<feature type="transmembrane region" description="Helical" evidence="2">
    <location>
        <begin position="6"/>
        <end position="24"/>
    </location>
</feature>
<feature type="transmembrane region" description="Helical" evidence="2">
    <location>
        <begin position="56"/>
        <end position="78"/>
    </location>
</feature>
<feature type="domain" description="VWFA" evidence="4">
    <location>
        <begin position="91"/>
        <end position="206"/>
    </location>
</feature>
<dbReference type="NCBIfam" id="TIGR02226">
    <property type="entry name" value="two_anch"/>
    <property type="match status" value="1"/>
</dbReference>
<keyword evidence="2" id="KW-1133">Transmembrane helix</keyword>
<dbReference type="OrthoDB" id="247959at2"/>
<dbReference type="Gene3D" id="3.40.50.880">
    <property type="match status" value="1"/>
</dbReference>
<evidence type="ECO:0000256" key="2">
    <source>
        <dbReference type="SAM" id="Phobius"/>
    </source>
</evidence>
<dbReference type="InterPro" id="IPR036465">
    <property type="entry name" value="vWFA_dom_sf"/>
</dbReference>
<dbReference type="Pfam" id="PF13519">
    <property type="entry name" value="VWA_2"/>
    <property type="match status" value="1"/>
</dbReference>
<keyword evidence="6" id="KW-1185">Reference proteome</keyword>
<dbReference type="SUPFAM" id="SSF53300">
    <property type="entry name" value="vWA-like"/>
    <property type="match status" value="1"/>
</dbReference>